<evidence type="ECO:0000256" key="1">
    <source>
        <dbReference type="SAM" id="MobiDB-lite"/>
    </source>
</evidence>
<dbReference type="PROSITE" id="PS50097">
    <property type="entry name" value="BTB"/>
    <property type="match status" value="1"/>
</dbReference>
<evidence type="ECO:0000313" key="3">
    <source>
        <dbReference type="EMBL" id="VWP01115.1"/>
    </source>
</evidence>
<dbReference type="SUPFAM" id="SSF54695">
    <property type="entry name" value="POZ domain"/>
    <property type="match status" value="1"/>
</dbReference>
<dbReference type="EC" id="1.1.1.100" evidence="3"/>
<dbReference type="GO" id="GO:0004316">
    <property type="term" value="F:3-oxoacyl-[acyl-carrier-protein] reductase (NADPH) activity"/>
    <property type="evidence" value="ECO:0007669"/>
    <property type="project" value="UniProtKB-EC"/>
</dbReference>
<protein>
    <submittedName>
        <fullName evidence="3">Probable 3-oxoacyl-[acyl-carrier-protein] reductase oxidoreductase (EC)</fullName>
        <ecNumber evidence="3">1.1.1.100</ecNumber>
    </submittedName>
</protein>
<sequence>MSADHDFEGTGRPSKRLRTEDLPPQSSPTAQAGTAALNNLTHHDEFWFEDGSIVLVAGNTGFCVYRALLAAQSTIFADMFSSSSPDVEESSTNARLFAREFAFSFHQIASVVRLAHKYHVPDALAQALSALQERFPESFDAWESRHDHRTSRATPKLKLKVRPRQAIGIINLARLVDHPALLPLAFYKCAALGSAVLEGYKREDRSVEHLARRDAQRCIDGRVRLAEAALAVLAEVFAVRPCEGCASKARCGTALQAMLRDAMALEGALTASVLGSWRGIVNEWARERGLCGR</sequence>
<gene>
    <name evidence="3" type="primary">Q8XSV8</name>
</gene>
<organism evidence="3">
    <name type="scientific">Ganoderma boninense</name>
    <dbReference type="NCBI Taxonomy" id="34458"/>
    <lineage>
        <taxon>Eukaryota</taxon>
        <taxon>Fungi</taxon>
        <taxon>Dikarya</taxon>
        <taxon>Basidiomycota</taxon>
        <taxon>Agaricomycotina</taxon>
        <taxon>Agaricomycetes</taxon>
        <taxon>Polyporales</taxon>
        <taxon>Polyporaceae</taxon>
        <taxon>Ganoderma</taxon>
    </lineage>
</organism>
<proteinExistence type="predicted"/>
<accession>A0A5K1K5J5</accession>
<evidence type="ECO:0000259" key="2">
    <source>
        <dbReference type="PROSITE" id="PS50097"/>
    </source>
</evidence>
<dbReference type="Gene3D" id="3.30.710.10">
    <property type="entry name" value="Potassium Channel Kv1.1, Chain A"/>
    <property type="match status" value="1"/>
</dbReference>
<dbReference type="EMBL" id="LR729116">
    <property type="protein sequence ID" value="VWP01115.1"/>
    <property type="molecule type" value="Genomic_DNA"/>
</dbReference>
<reference evidence="3" key="1">
    <citation type="submission" date="2019-10" db="EMBL/GenBank/DDBJ databases">
        <authorList>
            <person name="Nor Muhammad N."/>
        </authorList>
    </citation>
    <scope>NUCLEOTIDE SEQUENCE</scope>
</reference>
<feature type="domain" description="BTB" evidence="2">
    <location>
        <begin position="51"/>
        <end position="116"/>
    </location>
</feature>
<dbReference type="InterPro" id="IPR011333">
    <property type="entry name" value="SKP1/BTB/POZ_sf"/>
</dbReference>
<dbReference type="AlphaFoldDB" id="A0A5K1K5J5"/>
<name>A0A5K1K5J5_9APHY</name>
<dbReference type="InterPro" id="IPR000210">
    <property type="entry name" value="BTB/POZ_dom"/>
</dbReference>
<keyword evidence="3" id="KW-0560">Oxidoreductase</keyword>
<feature type="region of interest" description="Disordered" evidence="1">
    <location>
        <begin position="1"/>
        <end position="31"/>
    </location>
</feature>